<dbReference type="FunFam" id="1.10.10.1800:FF:000001">
    <property type="entry name" value="tRNA uridine 5-carboxymethylaminomethyl modification enzyme MnmG"/>
    <property type="match status" value="1"/>
</dbReference>
<dbReference type="KEGG" id="daw:HS1_002455"/>
<evidence type="ECO:0000256" key="1">
    <source>
        <dbReference type="ARBA" id="ARBA00001974"/>
    </source>
</evidence>
<organism evidence="14 15">
    <name type="scientific">Desulfofervidus auxilii</name>
    <dbReference type="NCBI Taxonomy" id="1621989"/>
    <lineage>
        <taxon>Bacteria</taxon>
        <taxon>Pseudomonadati</taxon>
        <taxon>Thermodesulfobacteriota</taxon>
        <taxon>Candidatus Desulfofervidia</taxon>
        <taxon>Candidatus Desulfofervidales</taxon>
        <taxon>Candidatus Desulfofervidaceae</taxon>
        <taxon>Candidatus Desulfofervidus</taxon>
    </lineage>
</organism>
<dbReference type="RefSeq" id="WP_066066090.1">
    <property type="nucleotide sequence ID" value="NZ_CP013015.1"/>
</dbReference>
<dbReference type="GO" id="GO:0030488">
    <property type="term" value="P:tRNA methylation"/>
    <property type="evidence" value="ECO:0007669"/>
    <property type="project" value="TreeGrafter"/>
</dbReference>
<feature type="domain" description="tRNA uridine 5-carboxymethylaminomethyl modification enzyme C-terminal subdomain" evidence="13">
    <location>
        <begin position="545"/>
        <end position="616"/>
    </location>
</feature>
<evidence type="ECO:0000256" key="5">
    <source>
        <dbReference type="ARBA" id="ARBA00022490"/>
    </source>
</evidence>
<keyword evidence="7 12" id="KW-0819">tRNA processing</keyword>
<dbReference type="SMART" id="SM01228">
    <property type="entry name" value="GIDA_assoc_3"/>
    <property type="match status" value="1"/>
</dbReference>
<proteinExistence type="inferred from homology"/>
<evidence type="ECO:0000256" key="12">
    <source>
        <dbReference type="HAMAP-Rule" id="MF_00129"/>
    </source>
</evidence>
<dbReference type="InterPro" id="IPR004416">
    <property type="entry name" value="MnmG"/>
</dbReference>
<dbReference type="Gene3D" id="1.10.10.1800">
    <property type="entry name" value="tRNA uridine 5-carboxymethylaminomethyl modification enzyme MnmG/GidA"/>
    <property type="match status" value="1"/>
</dbReference>
<dbReference type="HAMAP" id="MF_00129">
    <property type="entry name" value="MnmG_GidA"/>
    <property type="match status" value="1"/>
</dbReference>
<dbReference type="GO" id="GO:0005829">
    <property type="term" value="C:cytosol"/>
    <property type="evidence" value="ECO:0007669"/>
    <property type="project" value="TreeGrafter"/>
</dbReference>
<dbReference type="InterPro" id="IPR047001">
    <property type="entry name" value="MnmG_C_subdom"/>
</dbReference>
<dbReference type="Pfam" id="PF13932">
    <property type="entry name" value="SAM_GIDA_C"/>
    <property type="match status" value="1"/>
</dbReference>
<evidence type="ECO:0000256" key="4">
    <source>
        <dbReference type="ARBA" id="ARBA00020461"/>
    </source>
</evidence>
<comment type="subcellular location">
    <subcellularLocation>
        <location evidence="12">Cytoplasm</location>
    </subcellularLocation>
</comment>
<dbReference type="PROSITE" id="PS01280">
    <property type="entry name" value="GIDA_1"/>
    <property type="match status" value="1"/>
</dbReference>
<protein>
    <recommendedName>
        <fullName evidence="4 12">tRNA uridine 5-carboxymethylaminomethyl modification enzyme MnmG</fullName>
    </recommendedName>
    <alternativeName>
        <fullName evidence="11 12">Glucose-inhibited division protein A</fullName>
    </alternativeName>
</protein>
<feature type="binding site" evidence="12">
    <location>
        <position position="370"/>
    </location>
    <ligand>
        <name>FAD</name>
        <dbReference type="ChEBI" id="CHEBI:57692"/>
    </ligand>
</feature>
<dbReference type="NCBIfam" id="TIGR00136">
    <property type="entry name" value="mnmG_gidA"/>
    <property type="match status" value="1"/>
</dbReference>
<evidence type="ECO:0000256" key="3">
    <source>
        <dbReference type="ARBA" id="ARBA00007653"/>
    </source>
</evidence>
<accession>A0A7U4QMT6</accession>
<feature type="binding site" evidence="12">
    <location>
        <position position="126"/>
    </location>
    <ligand>
        <name>FAD</name>
        <dbReference type="ChEBI" id="CHEBI:57692"/>
    </ligand>
</feature>
<dbReference type="InterPro" id="IPR049312">
    <property type="entry name" value="GIDA_C_N"/>
</dbReference>
<evidence type="ECO:0000256" key="10">
    <source>
        <dbReference type="ARBA" id="ARBA00025948"/>
    </source>
</evidence>
<dbReference type="OrthoDB" id="9815560at2"/>
<comment type="cofactor">
    <cofactor evidence="1 12">
        <name>FAD</name>
        <dbReference type="ChEBI" id="CHEBI:57692"/>
    </cofactor>
</comment>
<keyword evidence="6 12" id="KW-0285">Flavoprotein</keyword>
<dbReference type="InterPro" id="IPR036188">
    <property type="entry name" value="FAD/NAD-bd_sf"/>
</dbReference>
<keyword evidence="5 12" id="KW-0963">Cytoplasm</keyword>
<dbReference type="Pfam" id="PF21680">
    <property type="entry name" value="GIDA_C_1st"/>
    <property type="match status" value="1"/>
</dbReference>
<dbReference type="SUPFAM" id="SSF51905">
    <property type="entry name" value="FAD/NAD(P)-binding domain"/>
    <property type="match status" value="1"/>
</dbReference>
<evidence type="ECO:0000313" key="14">
    <source>
        <dbReference type="EMBL" id="AMM42237.1"/>
    </source>
</evidence>
<dbReference type="InterPro" id="IPR044920">
    <property type="entry name" value="MnmG_C_subdom_sf"/>
</dbReference>
<dbReference type="Gene3D" id="1.10.150.570">
    <property type="entry name" value="GidA associated domain, C-terminal subdomain"/>
    <property type="match status" value="1"/>
</dbReference>
<dbReference type="EMBL" id="CP013015">
    <property type="protein sequence ID" value="AMM42237.1"/>
    <property type="molecule type" value="Genomic_DNA"/>
</dbReference>
<gene>
    <name evidence="12" type="primary">mnmG</name>
    <name evidence="12" type="synonym">gidA</name>
    <name evidence="14" type="ORF">HS1_002455</name>
</gene>
<name>A0A7U4QMT6_DESA2</name>
<feature type="binding site" evidence="12">
    <location>
        <begin position="273"/>
        <end position="287"/>
    </location>
    <ligand>
        <name>NAD(+)</name>
        <dbReference type="ChEBI" id="CHEBI:57540"/>
    </ligand>
</feature>
<feature type="binding site" evidence="12">
    <location>
        <begin position="14"/>
        <end position="19"/>
    </location>
    <ligand>
        <name>FAD</name>
        <dbReference type="ChEBI" id="CHEBI:57692"/>
    </ligand>
</feature>
<comment type="function">
    <text evidence="2 12">NAD-binding protein involved in the addition of a carboxymethylaminomethyl (cmnm) group at the wobble position (U34) of certain tRNAs, forming tRNA-cmnm(5)s(2)U34.</text>
</comment>
<evidence type="ECO:0000256" key="9">
    <source>
        <dbReference type="ARBA" id="ARBA00023027"/>
    </source>
</evidence>
<keyword evidence="15" id="KW-1185">Reference proteome</keyword>
<dbReference type="InterPro" id="IPR026904">
    <property type="entry name" value="MnmG_C"/>
</dbReference>
<dbReference type="Pfam" id="PF01134">
    <property type="entry name" value="GIDA"/>
    <property type="match status" value="1"/>
</dbReference>
<sequence>MLIYPEMFDVIVVGAGHAGCEAALAAARMGCAVLLITTNVDRIAHMSCNPAIGGLAKGHLVKEIDALGGEMAKNIDATGIQFRRLNTQKGPAVWSSRAQADRELYRLQMKFVLEKQPNLFIKQAIVDEIITENKEVKGIKTSTSEIFLGKTVILTPGTFLKGLIHIGLNNFPGGRMGDLPSNKLSICLKRLGFEIIRFNTCTCPRLDGKTIDFSKLEPQYGDEPPHPFSFSTEKIDRPQIPCYLTYTNSETHEIIRKNIKYAPLISGKVSGKSPRYCPSIEEKIIKFPEKERHQIFLEPEGLNTTEVYPNGTFTSLPIDVQLKMLRSIKGLEKVEIVRPGYAIEYDFANPTQLKPSLETKLIKGLFFAGQINGTSGYEEAAAQGIMAGINAVKYIRGEDPLILDRSQAYIGVLIDDLITKGTNEPYRMFTSRAEYRLLLREDNADLRLMPLGYELGLIDEGTYQKFLEKKKAIEKTLKLLEEIKLNPTAHINKVLKKIGTTPIKNPVRLKDILRRPEVEFSKLFIFNEEFKNLSQAVIEEVSFQVKYEGYIKRQAEQVAKFKKWENMKLPPETDYYSIPGLSNEIKEKLSRLRPASLGQAARVPGVTPAAITLLQVYLHKIKKAA</sequence>
<evidence type="ECO:0000256" key="7">
    <source>
        <dbReference type="ARBA" id="ARBA00022694"/>
    </source>
</evidence>
<comment type="subunit">
    <text evidence="10 12">Homodimer. Heterotetramer of two MnmE and two MnmG subunits.</text>
</comment>
<feature type="binding site" evidence="12">
    <location>
        <position position="181"/>
    </location>
    <ligand>
        <name>FAD</name>
        <dbReference type="ChEBI" id="CHEBI:57692"/>
    </ligand>
</feature>
<dbReference type="PROSITE" id="PS01281">
    <property type="entry name" value="GIDA_2"/>
    <property type="match status" value="1"/>
</dbReference>
<dbReference type="AlphaFoldDB" id="A0A7U4QMT6"/>
<reference evidence="14 15" key="1">
    <citation type="submission" date="2015-10" db="EMBL/GenBank/DDBJ databases">
        <title>Candidatus Desulfofervidus auxilii, a hydrogenotrophic sulfate-reducing bacterium involved in the thermophilic anaerobic oxidation of methane.</title>
        <authorList>
            <person name="Krukenberg V."/>
            <person name="Richter M."/>
            <person name="Wegener G."/>
        </authorList>
    </citation>
    <scope>NUCLEOTIDE SEQUENCE [LARGE SCALE GENOMIC DNA]</scope>
    <source>
        <strain evidence="14 15">HS1</strain>
    </source>
</reference>
<comment type="similarity">
    <text evidence="3 12">Belongs to the MnmG family.</text>
</comment>
<dbReference type="FunFam" id="1.10.150.570:FF:000001">
    <property type="entry name" value="tRNA uridine 5-carboxymethylaminomethyl modification enzyme MnmG"/>
    <property type="match status" value="1"/>
</dbReference>
<dbReference type="FunFam" id="3.50.50.60:FF:000002">
    <property type="entry name" value="tRNA uridine 5-carboxymethylaminomethyl modification enzyme MnmG"/>
    <property type="match status" value="1"/>
</dbReference>
<dbReference type="InterPro" id="IPR020595">
    <property type="entry name" value="MnmG-rel_CS"/>
</dbReference>
<dbReference type="PANTHER" id="PTHR11806:SF0">
    <property type="entry name" value="PROTEIN MTO1 HOMOLOG, MITOCHONDRIAL"/>
    <property type="match status" value="1"/>
</dbReference>
<evidence type="ECO:0000256" key="8">
    <source>
        <dbReference type="ARBA" id="ARBA00022827"/>
    </source>
</evidence>
<evidence type="ECO:0000256" key="6">
    <source>
        <dbReference type="ARBA" id="ARBA00022630"/>
    </source>
</evidence>
<evidence type="ECO:0000259" key="13">
    <source>
        <dbReference type="SMART" id="SM01228"/>
    </source>
</evidence>
<dbReference type="GO" id="GO:0050660">
    <property type="term" value="F:flavin adenine dinucleotide binding"/>
    <property type="evidence" value="ECO:0007669"/>
    <property type="project" value="UniProtKB-UniRule"/>
</dbReference>
<dbReference type="PANTHER" id="PTHR11806">
    <property type="entry name" value="GLUCOSE INHIBITED DIVISION PROTEIN A"/>
    <property type="match status" value="1"/>
</dbReference>
<evidence type="ECO:0000256" key="2">
    <source>
        <dbReference type="ARBA" id="ARBA00003717"/>
    </source>
</evidence>
<dbReference type="InterPro" id="IPR040131">
    <property type="entry name" value="MnmG_N"/>
</dbReference>
<dbReference type="Gene3D" id="3.50.50.60">
    <property type="entry name" value="FAD/NAD(P)-binding domain"/>
    <property type="match status" value="2"/>
</dbReference>
<keyword evidence="9 12" id="KW-0520">NAD</keyword>
<dbReference type="Proteomes" id="UP000070560">
    <property type="component" value="Chromosome"/>
</dbReference>
<dbReference type="InterPro" id="IPR002218">
    <property type="entry name" value="MnmG-rel"/>
</dbReference>
<dbReference type="GO" id="GO:0002098">
    <property type="term" value="P:tRNA wobble uridine modification"/>
    <property type="evidence" value="ECO:0007669"/>
    <property type="project" value="InterPro"/>
</dbReference>
<evidence type="ECO:0000313" key="15">
    <source>
        <dbReference type="Proteomes" id="UP000070560"/>
    </source>
</evidence>
<evidence type="ECO:0000256" key="11">
    <source>
        <dbReference type="ARBA" id="ARBA00031800"/>
    </source>
</evidence>
<keyword evidence="8 12" id="KW-0274">FAD</keyword>